<dbReference type="InterPro" id="IPR002110">
    <property type="entry name" value="Ankyrin_rpt"/>
</dbReference>
<accession>A0A0L0GFJ3</accession>
<dbReference type="GeneID" id="25900805"/>
<evidence type="ECO:0000313" key="5">
    <source>
        <dbReference type="Proteomes" id="UP000054560"/>
    </source>
</evidence>
<keyword evidence="2 3" id="KW-0040">ANK repeat</keyword>
<sequence length="349" mass="38555">MGCIPYQKQLIKCVRAGNLAQLQSRMESFDDVNAHDTSGATLLHHALRRGYLDIAHYLCEHGCNIEARDDNGRHPLHEVASHGIKGGVELLVLYGCEIDPLKHADWTPLMIACTTTHFAVIQALVEAGANLQLYNKDGWTPLHLACRVGDVDIVSYLMDKRQDEDVDLWNRAAHNGRTPIHTTAAHGHVRVLEILFDACRQVGYDLTSIVNIQDSSGNTPLMCAVTSRSIKAVDFICRKHEGIVSLGARDKNGRQALHVACLINAPEITRLLLKHSADVNARDNKSISPLQLAAREGHVEILEVLTDTSLCDLAAKDCYDQTAADDALKFGKMDAFEYLKSRPENVPEN</sequence>
<protein>
    <submittedName>
        <fullName evidence="4">Uncharacterized protein</fullName>
    </submittedName>
</protein>
<keyword evidence="1" id="KW-0677">Repeat</keyword>
<evidence type="ECO:0000313" key="4">
    <source>
        <dbReference type="EMBL" id="KNC87601.1"/>
    </source>
</evidence>
<dbReference type="PANTHER" id="PTHR24188:SF29">
    <property type="entry name" value="GH09064P"/>
    <property type="match status" value="1"/>
</dbReference>
<evidence type="ECO:0000256" key="3">
    <source>
        <dbReference type="PROSITE-ProRule" id="PRU00023"/>
    </source>
</evidence>
<dbReference type="PRINTS" id="PR01415">
    <property type="entry name" value="ANKYRIN"/>
</dbReference>
<gene>
    <name evidence="4" type="ORF">SARC_00301</name>
</gene>
<feature type="repeat" description="ANK" evidence="3">
    <location>
        <begin position="175"/>
        <end position="197"/>
    </location>
</feature>
<reference evidence="4 5" key="1">
    <citation type="submission" date="2011-02" db="EMBL/GenBank/DDBJ databases">
        <title>The Genome Sequence of Sphaeroforma arctica JP610.</title>
        <authorList>
            <consortium name="The Broad Institute Genome Sequencing Platform"/>
            <person name="Russ C."/>
            <person name="Cuomo C."/>
            <person name="Young S.K."/>
            <person name="Zeng Q."/>
            <person name="Gargeya S."/>
            <person name="Alvarado L."/>
            <person name="Berlin A."/>
            <person name="Chapman S.B."/>
            <person name="Chen Z."/>
            <person name="Freedman E."/>
            <person name="Gellesch M."/>
            <person name="Goldberg J."/>
            <person name="Griggs A."/>
            <person name="Gujja S."/>
            <person name="Heilman E."/>
            <person name="Heiman D."/>
            <person name="Howarth C."/>
            <person name="Mehta T."/>
            <person name="Neiman D."/>
            <person name="Pearson M."/>
            <person name="Roberts A."/>
            <person name="Saif S."/>
            <person name="Shea T."/>
            <person name="Shenoy N."/>
            <person name="Sisk P."/>
            <person name="Stolte C."/>
            <person name="Sykes S."/>
            <person name="White J."/>
            <person name="Yandava C."/>
            <person name="Burger G."/>
            <person name="Gray M.W."/>
            <person name="Holland P.W.H."/>
            <person name="King N."/>
            <person name="Lang F.B.F."/>
            <person name="Roger A.J."/>
            <person name="Ruiz-Trillo I."/>
            <person name="Haas B."/>
            <person name="Nusbaum C."/>
            <person name="Birren B."/>
        </authorList>
    </citation>
    <scope>NUCLEOTIDE SEQUENCE [LARGE SCALE GENOMIC DNA]</scope>
    <source>
        <strain evidence="4 5">JP610</strain>
    </source>
</reference>
<name>A0A0L0GFJ3_9EUKA</name>
<dbReference type="RefSeq" id="XP_014161503.1">
    <property type="nucleotide sequence ID" value="XM_014306028.1"/>
</dbReference>
<dbReference type="EMBL" id="KQ241604">
    <property type="protein sequence ID" value="KNC87601.1"/>
    <property type="molecule type" value="Genomic_DNA"/>
</dbReference>
<proteinExistence type="predicted"/>
<dbReference type="Pfam" id="PF00023">
    <property type="entry name" value="Ank"/>
    <property type="match status" value="2"/>
</dbReference>
<evidence type="ECO:0000256" key="2">
    <source>
        <dbReference type="ARBA" id="ARBA00023043"/>
    </source>
</evidence>
<organism evidence="4 5">
    <name type="scientific">Sphaeroforma arctica JP610</name>
    <dbReference type="NCBI Taxonomy" id="667725"/>
    <lineage>
        <taxon>Eukaryota</taxon>
        <taxon>Ichthyosporea</taxon>
        <taxon>Ichthyophonida</taxon>
        <taxon>Sphaeroforma</taxon>
    </lineage>
</organism>
<dbReference type="SMART" id="SM00248">
    <property type="entry name" value="ANK"/>
    <property type="match status" value="9"/>
</dbReference>
<dbReference type="PROSITE" id="PS50088">
    <property type="entry name" value="ANK_REPEAT"/>
    <property type="match status" value="5"/>
</dbReference>
<dbReference type="InterPro" id="IPR036770">
    <property type="entry name" value="Ankyrin_rpt-contain_sf"/>
</dbReference>
<feature type="repeat" description="ANK" evidence="3">
    <location>
        <begin position="137"/>
        <end position="166"/>
    </location>
</feature>
<dbReference type="PROSITE" id="PS50297">
    <property type="entry name" value="ANK_REP_REGION"/>
    <property type="match status" value="5"/>
</dbReference>
<dbReference type="PANTHER" id="PTHR24188">
    <property type="entry name" value="ANKYRIN REPEAT PROTEIN"/>
    <property type="match status" value="1"/>
</dbReference>
<dbReference type="SUPFAM" id="SSF48403">
    <property type="entry name" value="Ankyrin repeat"/>
    <property type="match status" value="1"/>
</dbReference>
<feature type="repeat" description="ANK" evidence="3">
    <location>
        <begin position="252"/>
        <end position="284"/>
    </location>
</feature>
<dbReference type="Pfam" id="PF12796">
    <property type="entry name" value="Ank_2"/>
    <property type="match status" value="2"/>
</dbReference>
<dbReference type="Gene3D" id="1.25.40.20">
    <property type="entry name" value="Ankyrin repeat-containing domain"/>
    <property type="match status" value="2"/>
</dbReference>
<keyword evidence="5" id="KW-1185">Reference proteome</keyword>
<dbReference type="OrthoDB" id="4772757at2759"/>
<feature type="repeat" description="ANK" evidence="3">
    <location>
        <begin position="104"/>
        <end position="136"/>
    </location>
</feature>
<dbReference type="Proteomes" id="UP000054560">
    <property type="component" value="Unassembled WGS sequence"/>
</dbReference>
<feature type="repeat" description="ANK" evidence="3">
    <location>
        <begin position="38"/>
        <end position="70"/>
    </location>
</feature>
<evidence type="ECO:0000256" key="1">
    <source>
        <dbReference type="ARBA" id="ARBA00022737"/>
    </source>
</evidence>
<dbReference type="Pfam" id="PF13857">
    <property type="entry name" value="Ank_5"/>
    <property type="match status" value="1"/>
</dbReference>
<dbReference type="STRING" id="667725.A0A0L0GFJ3"/>
<dbReference type="AlphaFoldDB" id="A0A0L0GFJ3"/>
<dbReference type="eggNOG" id="KOG0504">
    <property type="taxonomic scope" value="Eukaryota"/>
</dbReference>